<dbReference type="OMA" id="VCDFYVQ"/>
<dbReference type="CDD" id="cd02440">
    <property type="entry name" value="AdoMet_MTases"/>
    <property type="match status" value="1"/>
</dbReference>
<name>A0A165ABK9_XYLHT</name>
<reference evidence="2 3" key="1">
    <citation type="journal article" date="2016" name="Fungal Biol.">
        <title>The genome of Xylona heveae provides a window into fungal endophytism.</title>
        <authorList>
            <person name="Gazis R."/>
            <person name="Kuo A."/>
            <person name="Riley R."/>
            <person name="LaButti K."/>
            <person name="Lipzen A."/>
            <person name="Lin J."/>
            <person name="Amirebrahimi M."/>
            <person name="Hesse C.N."/>
            <person name="Spatafora J.W."/>
            <person name="Henrissat B."/>
            <person name="Hainaut M."/>
            <person name="Grigoriev I.V."/>
            <person name="Hibbett D.S."/>
        </authorList>
    </citation>
    <scope>NUCLEOTIDE SEQUENCE [LARGE SCALE GENOMIC DNA]</scope>
    <source>
        <strain evidence="2 3">TC161</strain>
    </source>
</reference>
<keyword evidence="1" id="KW-1133">Transmembrane helix</keyword>
<dbReference type="GeneID" id="28899075"/>
<evidence type="ECO:0000313" key="3">
    <source>
        <dbReference type="Proteomes" id="UP000076632"/>
    </source>
</evidence>
<dbReference type="SUPFAM" id="SSF53335">
    <property type="entry name" value="S-adenosyl-L-methionine-dependent methyltransferases"/>
    <property type="match status" value="1"/>
</dbReference>
<dbReference type="Pfam" id="PF13489">
    <property type="entry name" value="Methyltransf_23"/>
    <property type="match status" value="1"/>
</dbReference>
<dbReference type="EMBL" id="KV407463">
    <property type="protein sequence ID" value="KZF20217.1"/>
    <property type="molecule type" value="Genomic_DNA"/>
</dbReference>
<dbReference type="AlphaFoldDB" id="A0A165ABK9"/>
<dbReference type="PANTHER" id="PTHR47473">
    <property type="entry name" value="BTA1P"/>
    <property type="match status" value="1"/>
</dbReference>
<dbReference type="RefSeq" id="XP_018185772.1">
    <property type="nucleotide sequence ID" value="XM_018333938.1"/>
</dbReference>
<keyword evidence="3" id="KW-1185">Reference proteome</keyword>
<keyword evidence="1" id="KW-0472">Membrane</keyword>
<accession>A0A165ABK9</accession>
<dbReference type="PANTHER" id="PTHR47473:SF1">
    <property type="entry name" value="METHYLTRANSFERASE DOMAIN-CONTAINING PROTEIN"/>
    <property type="match status" value="1"/>
</dbReference>
<keyword evidence="1" id="KW-0812">Transmembrane</keyword>
<dbReference type="Pfam" id="PF11899">
    <property type="entry name" value="DUF3419"/>
    <property type="match status" value="1"/>
</dbReference>
<proteinExistence type="predicted"/>
<dbReference type="InterPro" id="IPR029063">
    <property type="entry name" value="SAM-dependent_MTases_sf"/>
</dbReference>
<gene>
    <name evidence="2" type="ORF">L228DRAFT_256727</name>
</gene>
<sequence>MALLASMQMLHEPQTQILLCSIILVLFIVTIFAHAFLGSQKLLSFLPESLQNYARFCYGCFIKPHEGRGTRDQKVALESFYKAQASVYDNTRTRLLRGREDMLGLVAAQIRHRVKQGIVPQKPIWVDMGGGTGYNVEQMQRFVDVPNFFDRVFIIDLSPSLLAVAADRFKRLGWKNVHVICQDARHFRLEDHYQSPLRAERYGEQARNRPDLITMSYSLSMIPDFYSVVDSLANTLSENGVIGVADFYVQSEIDYHSRNYIGGEINRHCMWISRVFWRTWFEVDRVSLEAARRDYLEYRFGTILSFNARNRMLGLRIPYYVWIGCSRDTGVSQAKLRQLDAAATESPFISALDRHGKSMQETKETREQGVRSKAYDSAVVNLASSLPLPSSWYQQHHWRIHFDEHLQKHRQFGNEYIYAFTWEDAHEDLKILDIQKEDVILAITSAGDNALTYALKQPKRIHCVDLNPNQNHLLELKLAAFTALGHGDIWKLFGDGKHDSFREILITKLSPHLSSLSFQYWLQYGPETFANHGLYFTGGSRHALNLVQWLFSVLGLKKEIERLCSAKTMDEQLTIWRRSVRRVLLNRLLSWAIVSNKTWLWKALGVPEAQRQMIEQDFARQSGDAPPLTSPVKGMERSENAETYREAAAARAAVVGPRNSGRAIWNYALNTLDPVVENTLISDENHYYLLTLLGRYTKRCHPPYLDARAHAKLSRPGALDGMRIHTDEVREVLARMQPGTLTIAVVMDSMDWFEPGSAELDEQVQLIRQALRVGGRLMLRSAGTHPWYISAFEKHGFQATRVAVRNPGTCIDRVNMYASTWICTKLSNAGDDVVSRMEPLNIGKPMQVI</sequence>
<evidence type="ECO:0000256" key="1">
    <source>
        <dbReference type="SAM" id="Phobius"/>
    </source>
</evidence>
<dbReference type="InterPro" id="IPR021829">
    <property type="entry name" value="DUF3419"/>
</dbReference>
<evidence type="ECO:0000313" key="2">
    <source>
        <dbReference type="EMBL" id="KZF20217.1"/>
    </source>
</evidence>
<dbReference type="InParanoid" id="A0A165ABK9"/>
<protein>
    <submittedName>
        <fullName evidence="2">Betaine lipid synthase</fullName>
    </submittedName>
</protein>
<organism evidence="2 3">
    <name type="scientific">Xylona heveae (strain CBS 132557 / TC161)</name>
    <dbReference type="NCBI Taxonomy" id="1328760"/>
    <lineage>
        <taxon>Eukaryota</taxon>
        <taxon>Fungi</taxon>
        <taxon>Dikarya</taxon>
        <taxon>Ascomycota</taxon>
        <taxon>Pezizomycotina</taxon>
        <taxon>Xylonomycetes</taxon>
        <taxon>Xylonales</taxon>
        <taxon>Xylonaceae</taxon>
        <taxon>Xylona</taxon>
    </lineage>
</organism>
<dbReference type="Gene3D" id="3.40.50.150">
    <property type="entry name" value="Vaccinia Virus protein VP39"/>
    <property type="match status" value="1"/>
</dbReference>
<dbReference type="Proteomes" id="UP000076632">
    <property type="component" value="Unassembled WGS sequence"/>
</dbReference>
<feature type="transmembrane region" description="Helical" evidence="1">
    <location>
        <begin position="17"/>
        <end position="37"/>
    </location>
</feature>
<dbReference type="OrthoDB" id="10253390at2759"/>
<dbReference type="STRING" id="1328760.A0A165ABK9"/>